<dbReference type="Pfam" id="PF13581">
    <property type="entry name" value="HATPase_c_2"/>
    <property type="match status" value="1"/>
</dbReference>
<dbReference type="RefSeq" id="WP_144863913.1">
    <property type="nucleotide sequence ID" value="NZ_LR213775.1"/>
</dbReference>
<keyword evidence="4" id="KW-1185">Reference proteome</keyword>
<dbReference type="InterPro" id="IPR003594">
    <property type="entry name" value="HATPase_dom"/>
</dbReference>
<dbReference type="Gene3D" id="3.30.565.10">
    <property type="entry name" value="Histidine kinase-like ATPase, C-terminal domain"/>
    <property type="match status" value="1"/>
</dbReference>
<evidence type="ECO:0000313" key="4">
    <source>
        <dbReference type="Proteomes" id="UP000320055"/>
    </source>
</evidence>
<dbReference type="OrthoDB" id="424943at2"/>
<dbReference type="CDD" id="cd16936">
    <property type="entry name" value="HATPase_RsbW-like"/>
    <property type="match status" value="1"/>
</dbReference>
<evidence type="ECO:0000256" key="1">
    <source>
        <dbReference type="ARBA" id="ARBA00022527"/>
    </source>
</evidence>
<dbReference type="InterPro" id="IPR050267">
    <property type="entry name" value="Anti-sigma-factor_SerPK"/>
</dbReference>
<keyword evidence="1" id="KW-0808">Transferase</keyword>
<sequence length="149" mass="17171">MISEHTKHKFHLQVDTKLGHLKDVLSWFERLISPYLPQKTGWQCEVALAEAFTNAVRHAHHDLPASTPIDLEVELFPNFLEIRVWDSGKPFDLKAQLLANEKNVTSIEKEGGRGLQFIKKLTDELQYLTSPDYRNCLVIRKKYASLNSI</sequence>
<dbReference type="GO" id="GO:0004674">
    <property type="term" value="F:protein serine/threonine kinase activity"/>
    <property type="evidence" value="ECO:0007669"/>
    <property type="project" value="UniProtKB-KW"/>
</dbReference>
<name>A0A563VL14_9CYAN</name>
<dbReference type="AlphaFoldDB" id="A0A563VL14"/>
<dbReference type="Proteomes" id="UP000320055">
    <property type="component" value="Unassembled WGS sequence"/>
</dbReference>
<keyword evidence="1" id="KW-0723">Serine/threonine-protein kinase</keyword>
<proteinExistence type="predicted"/>
<dbReference type="InterPro" id="IPR036890">
    <property type="entry name" value="HATPase_C_sf"/>
</dbReference>
<protein>
    <submittedName>
        <fullName evidence="3">Anti-sigma regulatory factor (Ser/Thr protein kinase)</fullName>
    </submittedName>
</protein>
<keyword evidence="1" id="KW-0418">Kinase</keyword>
<dbReference type="EMBL" id="CAACVJ010000035">
    <property type="protein sequence ID" value="VEP11995.1"/>
    <property type="molecule type" value="Genomic_DNA"/>
</dbReference>
<accession>A0A563VL14</accession>
<reference evidence="3 4" key="1">
    <citation type="submission" date="2019-01" db="EMBL/GenBank/DDBJ databases">
        <authorList>
            <person name="Brito A."/>
        </authorList>
    </citation>
    <scope>NUCLEOTIDE SEQUENCE [LARGE SCALE GENOMIC DNA]</scope>
    <source>
        <strain evidence="3">1</strain>
    </source>
</reference>
<gene>
    <name evidence="3" type="ORF">H1P_130015</name>
</gene>
<dbReference type="SUPFAM" id="SSF55874">
    <property type="entry name" value="ATPase domain of HSP90 chaperone/DNA topoisomerase II/histidine kinase"/>
    <property type="match status" value="1"/>
</dbReference>
<dbReference type="PANTHER" id="PTHR35526">
    <property type="entry name" value="ANTI-SIGMA-F FACTOR RSBW-RELATED"/>
    <property type="match status" value="1"/>
</dbReference>
<evidence type="ECO:0000259" key="2">
    <source>
        <dbReference type="Pfam" id="PF13581"/>
    </source>
</evidence>
<evidence type="ECO:0000313" key="3">
    <source>
        <dbReference type="EMBL" id="VEP11995.1"/>
    </source>
</evidence>
<dbReference type="PANTHER" id="PTHR35526:SF3">
    <property type="entry name" value="ANTI-SIGMA-F FACTOR RSBW"/>
    <property type="match status" value="1"/>
</dbReference>
<feature type="domain" description="Histidine kinase/HSP90-like ATPase" evidence="2">
    <location>
        <begin position="17"/>
        <end position="141"/>
    </location>
</feature>
<organism evidence="3 4">
    <name type="scientific">Hyella patelloides LEGE 07179</name>
    <dbReference type="NCBI Taxonomy" id="945734"/>
    <lineage>
        <taxon>Bacteria</taxon>
        <taxon>Bacillati</taxon>
        <taxon>Cyanobacteriota</taxon>
        <taxon>Cyanophyceae</taxon>
        <taxon>Pleurocapsales</taxon>
        <taxon>Hyellaceae</taxon>
        <taxon>Hyella</taxon>
    </lineage>
</organism>